<evidence type="ECO:0000256" key="2">
    <source>
        <dbReference type="ARBA" id="ARBA00022475"/>
    </source>
</evidence>
<dbReference type="EMBL" id="JEMX01000045">
    <property type="protein sequence ID" value="EXI79903.1"/>
    <property type="molecule type" value="Genomic_DNA"/>
</dbReference>
<gene>
    <name evidence="8" type="primary">pqiA</name>
    <name evidence="8" type="ORF">AW10_02202</name>
</gene>
<accession>A0A011NB96</accession>
<dbReference type="STRING" id="1454003.AW10_02202"/>
<comment type="subcellular location">
    <subcellularLocation>
        <location evidence="1">Cell inner membrane</location>
    </subcellularLocation>
</comment>
<protein>
    <submittedName>
        <fullName evidence="8">Paraquat-inducible protein A</fullName>
    </submittedName>
</protein>
<dbReference type="PANTHER" id="PTHR30462">
    <property type="entry name" value="INTERMEMBRANE TRANSPORT PROTEIN PQIB-RELATED"/>
    <property type="match status" value="1"/>
</dbReference>
<dbReference type="PANTHER" id="PTHR30462:SF3">
    <property type="entry name" value="INTERMEMBRANE TRANSPORT PROTEIN PQIA"/>
    <property type="match status" value="1"/>
</dbReference>
<comment type="caution">
    <text evidence="8">The sequence shown here is derived from an EMBL/GenBank/DDBJ whole genome shotgun (WGS) entry which is preliminary data.</text>
</comment>
<feature type="transmembrane region" description="Helical" evidence="7">
    <location>
        <begin position="173"/>
        <end position="193"/>
    </location>
</feature>
<keyword evidence="4 7" id="KW-0812">Transmembrane</keyword>
<evidence type="ECO:0000256" key="5">
    <source>
        <dbReference type="ARBA" id="ARBA00022989"/>
    </source>
</evidence>
<keyword evidence="6 7" id="KW-0472">Membrane</keyword>
<evidence type="ECO:0000256" key="7">
    <source>
        <dbReference type="SAM" id="Phobius"/>
    </source>
</evidence>
<evidence type="ECO:0000313" key="9">
    <source>
        <dbReference type="Proteomes" id="UP000021816"/>
    </source>
</evidence>
<name>A0A011NB96_9PROT</name>
<evidence type="ECO:0000313" key="8">
    <source>
        <dbReference type="EMBL" id="EXI79903.1"/>
    </source>
</evidence>
<evidence type="ECO:0000256" key="6">
    <source>
        <dbReference type="ARBA" id="ARBA00023136"/>
    </source>
</evidence>
<evidence type="ECO:0000256" key="1">
    <source>
        <dbReference type="ARBA" id="ARBA00004533"/>
    </source>
</evidence>
<dbReference type="InterPro" id="IPR051800">
    <property type="entry name" value="PqiA-PqiB_transport"/>
</dbReference>
<proteinExistence type="predicted"/>
<feature type="transmembrane region" description="Helical" evidence="7">
    <location>
        <begin position="98"/>
        <end position="123"/>
    </location>
</feature>
<dbReference type="Pfam" id="PF04403">
    <property type="entry name" value="PqiA"/>
    <property type="match status" value="1"/>
</dbReference>
<dbReference type="PATRIC" id="fig|1454003.3.peg.2244"/>
<dbReference type="InterPro" id="IPR007498">
    <property type="entry name" value="PqiA-like"/>
</dbReference>
<evidence type="ECO:0000256" key="4">
    <source>
        <dbReference type="ARBA" id="ARBA00022692"/>
    </source>
</evidence>
<evidence type="ECO:0000256" key="3">
    <source>
        <dbReference type="ARBA" id="ARBA00022519"/>
    </source>
</evidence>
<dbReference type="AlphaFoldDB" id="A0A011NB96"/>
<keyword evidence="3" id="KW-0997">Cell inner membrane</keyword>
<organism evidence="8 9">
    <name type="scientific">Candidatus Accumulibacter appositus</name>
    <dbReference type="NCBI Taxonomy" id="1454003"/>
    <lineage>
        <taxon>Bacteria</taxon>
        <taxon>Pseudomonadati</taxon>
        <taxon>Pseudomonadota</taxon>
        <taxon>Betaproteobacteria</taxon>
        <taxon>Candidatus Accumulibacter</taxon>
    </lineage>
</organism>
<feature type="transmembrane region" description="Helical" evidence="7">
    <location>
        <begin position="53"/>
        <end position="78"/>
    </location>
</feature>
<reference evidence="8 9" key="1">
    <citation type="submission" date="2014-02" db="EMBL/GenBank/DDBJ databases">
        <title>Expanding our view of genomic diversity in Candidatus Accumulibacter clades.</title>
        <authorList>
            <person name="Skennerton C.T."/>
            <person name="Barr J.J."/>
            <person name="Slater F.R."/>
            <person name="Bond P.L."/>
            <person name="Tyson G.W."/>
        </authorList>
    </citation>
    <scope>NUCLEOTIDE SEQUENCE [LARGE SCALE GENOMIC DNA]</scope>
    <source>
        <strain evidence="9">BA-92</strain>
    </source>
</reference>
<sequence>MSGAVVTGARAGLVSCETCKLLTRPVNAEHAGHCPRCGATLEVRRVQSLQRTWALIIAAAICYIPANLLPVMVSNTFATSDAETIMGGVVYLYSSGSWPLALIVLVASVMVPLGKLLALGYLLVSVQRGMAGSHHERARLFRIVVFIGRWSMLDVFVATFTVALVQLQPLMSVLPGAGVLFFAAVVVLTMLAAETFDPRLLWDSATDMEKQDG</sequence>
<dbReference type="GO" id="GO:0005886">
    <property type="term" value="C:plasma membrane"/>
    <property type="evidence" value="ECO:0007669"/>
    <property type="project" value="UniProtKB-SubCell"/>
</dbReference>
<dbReference type="Proteomes" id="UP000021816">
    <property type="component" value="Unassembled WGS sequence"/>
</dbReference>
<keyword evidence="2" id="KW-1003">Cell membrane</keyword>
<keyword evidence="5 7" id="KW-1133">Transmembrane helix</keyword>
<feature type="transmembrane region" description="Helical" evidence="7">
    <location>
        <begin position="143"/>
        <end position="167"/>
    </location>
</feature>